<evidence type="ECO:0000313" key="1">
    <source>
        <dbReference type="EMBL" id="KAI5061993.1"/>
    </source>
</evidence>
<dbReference type="Proteomes" id="UP000886520">
    <property type="component" value="Chromosome 22"/>
</dbReference>
<keyword evidence="2" id="KW-1185">Reference proteome</keyword>
<sequence length="119" mass="13034">MTNTGQVQGGFVRLRRNRVYSVTSGGMLLQDVWLWEQIPSAGKVSAYFSSKFARRTLVAFVCSNVTGPGVMELVKHLHGGGGCPFKIAWECSVWALDALKRLPGKAVKWALNTAHNSLL</sequence>
<proteinExistence type="predicted"/>
<comment type="caution">
    <text evidence="1">The sequence shown here is derived from an EMBL/GenBank/DDBJ whole genome shotgun (WGS) entry which is preliminary data.</text>
</comment>
<evidence type="ECO:0000313" key="2">
    <source>
        <dbReference type="Proteomes" id="UP000886520"/>
    </source>
</evidence>
<name>A0A9D4U5R2_ADICA</name>
<gene>
    <name evidence="1" type="ORF">GOP47_0022532</name>
</gene>
<dbReference type="EMBL" id="JABFUD020000022">
    <property type="protein sequence ID" value="KAI5061993.1"/>
    <property type="molecule type" value="Genomic_DNA"/>
</dbReference>
<accession>A0A9D4U5R2</accession>
<organism evidence="1 2">
    <name type="scientific">Adiantum capillus-veneris</name>
    <name type="common">Maidenhair fern</name>
    <dbReference type="NCBI Taxonomy" id="13818"/>
    <lineage>
        <taxon>Eukaryota</taxon>
        <taxon>Viridiplantae</taxon>
        <taxon>Streptophyta</taxon>
        <taxon>Embryophyta</taxon>
        <taxon>Tracheophyta</taxon>
        <taxon>Polypodiopsida</taxon>
        <taxon>Polypodiidae</taxon>
        <taxon>Polypodiales</taxon>
        <taxon>Pteridineae</taxon>
        <taxon>Pteridaceae</taxon>
        <taxon>Vittarioideae</taxon>
        <taxon>Adiantum</taxon>
    </lineage>
</organism>
<reference evidence="1" key="1">
    <citation type="submission" date="2021-01" db="EMBL/GenBank/DDBJ databases">
        <title>Adiantum capillus-veneris genome.</title>
        <authorList>
            <person name="Fang Y."/>
            <person name="Liao Q."/>
        </authorList>
    </citation>
    <scope>NUCLEOTIDE SEQUENCE</scope>
    <source>
        <strain evidence="1">H3</strain>
        <tissue evidence="1">Leaf</tissue>
    </source>
</reference>
<protein>
    <submittedName>
        <fullName evidence="1">Uncharacterized protein</fullName>
    </submittedName>
</protein>
<dbReference type="AlphaFoldDB" id="A0A9D4U5R2"/>